<gene>
    <name evidence="2" type="ORF">SPARVUS_LOCUS11738699</name>
</gene>
<protein>
    <submittedName>
        <fullName evidence="2">Uncharacterized protein</fullName>
    </submittedName>
</protein>
<dbReference type="EMBL" id="CATNWA010016679">
    <property type="protein sequence ID" value="CAI9594514.1"/>
    <property type="molecule type" value="Genomic_DNA"/>
</dbReference>
<sequence>MEEIQEIIWAGGRGVPRCGGCAPHHVTTTAQGDTRPAPRKKGKL</sequence>
<name>A0ABN9FD78_9NEOB</name>
<reference evidence="2" key="1">
    <citation type="submission" date="2023-05" db="EMBL/GenBank/DDBJ databases">
        <authorList>
            <person name="Stuckert A."/>
        </authorList>
    </citation>
    <scope>NUCLEOTIDE SEQUENCE</scope>
</reference>
<proteinExistence type="predicted"/>
<comment type="caution">
    <text evidence="2">The sequence shown here is derived from an EMBL/GenBank/DDBJ whole genome shotgun (WGS) entry which is preliminary data.</text>
</comment>
<keyword evidence="3" id="KW-1185">Reference proteome</keyword>
<evidence type="ECO:0000313" key="2">
    <source>
        <dbReference type="EMBL" id="CAI9594514.1"/>
    </source>
</evidence>
<dbReference type="Proteomes" id="UP001162483">
    <property type="component" value="Unassembled WGS sequence"/>
</dbReference>
<organism evidence="2 3">
    <name type="scientific">Staurois parvus</name>
    <dbReference type="NCBI Taxonomy" id="386267"/>
    <lineage>
        <taxon>Eukaryota</taxon>
        <taxon>Metazoa</taxon>
        <taxon>Chordata</taxon>
        <taxon>Craniata</taxon>
        <taxon>Vertebrata</taxon>
        <taxon>Euteleostomi</taxon>
        <taxon>Amphibia</taxon>
        <taxon>Batrachia</taxon>
        <taxon>Anura</taxon>
        <taxon>Neobatrachia</taxon>
        <taxon>Ranoidea</taxon>
        <taxon>Ranidae</taxon>
        <taxon>Staurois</taxon>
    </lineage>
</organism>
<feature type="region of interest" description="Disordered" evidence="1">
    <location>
        <begin position="25"/>
        <end position="44"/>
    </location>
</feature>
<accession>A0ABN9FD78</accession>
<evidence type="ECO:0000313" key="3">
    <source>
        <dbReference type="Proteomes" id="UP001162483"/>
    </source>
</evidence>
<evidence type="ECO:0000256" key="1">
    <source>
        <dbReference type="SAM" id="MobiDB-lite"/>
    </source>
</evidence>